<comment type="caution">
    <text evidence="1">The sequence shown here is derived from an EMBL/GenBank/DDBJ whole genome shotgun (WGS) entry which is preliminary data.</text>
</comment>
<protein>
    <submittedName>
        <fullName evidence="1">Uncharacterized protein</fullName>
    </submittedName>
</protein>
<organism evidence="1 2">
    <name type="scientific">Trichonephila clavipes</name>
    <name type="common">Golden silk orbweaver</name>
    <name type="synonym">Nephila clavipes</name>
    <dbReference type="NCBI Taxonomy" id="2585209"/>
    <lineage>
        <taxon>Eukaryota</taxon>
        <taxon>Metazoa</taxon>
        <taxon>Ecdysozoa</taxon>
        <taxon>Arthropoda</taxon>
        <taxon>Chelicerata</taxon>
        <taxon>Arachnida</taxon>
        <taxon>Araneae</taxon>
        <taxon>Araneomorphae</taxon>
        <taxon>Entelegynae</taxon>
        <taxon>Araneoidea</taxon>
        <taxon>Nephilidae</taxon>
        <taxon>Trichonephila</taxon>
    </lineage>
</organism>
<evidence type="ECO:0000313" key="1">
    <source>
        <dbReference type="EMBL" id="GFX97407.1"/>
    </source>
</evidence>
<dbReference type="AlphaFoldDB" id="A0A8X6RYR5"/>
<gene>
    <name evidence="1" type="ORF">TNCV_1077781</name>
</gene>
<keyword evidence="2" id="KW-1185">Reference proteome</keyword>
<dbReference type="EMBL" id="BMAU01021197">
    <property type="protein sequence ID" value="GFX97407.1"/>
    <property type="molecule type" value="Genomic_DNA"/>
</dbReference>
<proteinExistence type="predicted"/>
<name>A0A8X6RYR5_TRICX</name>
<evidence type="ECO:0000313" key="2">
    <source>
        <dbReference type="Proteomes" id="UP000887159"/>
    </source>
</evidence>
<reference evidence="1" key="1">
    <citation type="submission" date="2020-08" db="EMBL/GenBank/DDBJ databases">
        <title>Multicomponent nature underlies the extraordinary mechanical properties of spider dragline silk.</title>
        <authorList>
            <person name="Kono N."/>
            <person name="Nakamura H."/>
            <person name="Mori M."/>
            <person name="Yoshida Y."/>
            <person name="Ohtoshi R."/>
            <person name="Malay A.D."/>
            <person name="Moran D.A.P."/>
            <person name="Tomita M."/>
            <person name="Numata K."/>
            <person name="Arakawa K."/>
        </authorList>
    </citation>
    <scope>NUCLEOTIDE SEQUENCE</scope>
</reference>
<sequence length="193" mass="22149">MIQVIPMSLTPGLLLEGRQDNGMGISQHVLERFHKVVEEEYNSLYSMSAITLIASDATREWDNVYPLSSALYFETKLLWTWAEGERRDFVVRRPRGGHSWTPSFHLRGRRCEPVLNLILPRAPKPNKQSRDLLHAVKSYDMAPVCIMKIRRLELGCRRPAANSLPADYTIIYLLKIMLKSLIWIISSFGEAHG</sequence>
<dbReference type="Proteomes" id="UP000887159">
    <property type="component" value="Unassembled WGS sequence"/>
</dbReference>
<accession>A0A8X6RYR5</accession>